<dbReference type="InterPro" id="IPR020094">
    <property type="entry name" value="TruA/RsuA/RluB/E/F_N"/>
</dbReference>
<dbReference type="EMBL" id="CP110820">
    <property type="protein sequence ID" value="WPX96017.1"/>
    <property type="molecule type" value="Genomic_DNA"/>
</dbReference>
<accession>A0ABZ0UKL0</accession>
<dbReference type="Gene3D" id="3.30.70.660">
    <property type="entry name" value="Pseudouridine synthase I, catalytic domain, C-terminal subdomain"/>
    <property type="match status" value="1"/>
</dbReference>
<dbReference type="CDD" id="cd02570">
    <property type="entry name" value="PseudoU_synth_EcTruA"/>
    <property type="match status" value="1"/>
</dbReference>
<feature type="binding site" evidence="4">
    <location>
        <position position="111"/>
    </location>
    <ligand>
        <name>substrate</name>
    </ligand>
</feature>
<gene>
    <name evidence="4" type="primary">truA</name>
    <name evidence="7" type="ORF">Bandiella_00120</name>
</gene>
<feature type="domain" description="Pseudouridine synthase I TruA alpha/beta" evidence="6">
    <location>
        <begin position="144"/>
        <end position="245"/>
    </location>
</feature>
<dbReference type="HAMAP" id="MF_00171">
    <property type="entry name" value="TruA"/>
    <property type="match status" value="1"/>
</dbReference>
<name>A0ABZ0UKL0_9RICK</name>
<protein>
    <recommendedName>
        <fullName evidence="4">tRNA pseudouridine synthase A</fullName>
        <ecNumber evidence="4">5.4.99.12</ecNumber>
    </recommendedName>
    <alternativeName>
        <fullName evidence="4">tRNA pseudouridine(38-40) synthase</fullName>
    </alternativeName>
    <alternativeName>
        <fullName evidence="4">tRNA pseudouridylate synthase I</fullName>
    </alternativeName>
    <alternativeName>
        <fullName evidence="4">tRNA-uridine isomerase I</fullName>
    </alternativeName>
</protein>
<reference evidence="7 8" key="1">
    <citation type="submission" date="2022-11" db="EMBL/GenBank/DDBJ databases">
        <title>Host association and intracellularity evolved multiple times independently in the Rickettsiales.</title>
        <authorList>
            <person name="Castelli M."/>
            <person name="Nardi T."/>
            <person name="Gammuto L."/>
            <person name="Bellinzona G."/>
            <person name="Sabaneyeva E."/>
            <person name="Potekhin A."/>
            <person name="Serra V."/>
            <person name="Petroni G."/>
            <person name="Sassera D."/>
        </authorList>
    </citation>
    <scope>NUCLEOTIDE SEQUENCE [LARGE SCALE GENOMIC DNA]</scope>
    <source>
        <strain evidence="7 8">NDG2</strain>
    </source>
</reference>
<dbReference type="SUPFAM" id="SSF55120">
    <property type="entry name" value="Pseudouridine synthase"/>
    <property type="match status" value="1"/>
</dbReference>
<dbReference type="Gene3D" id="3.30.70.580">
    <property type="entry name" value="Pseudouridine synthase I, catalytic domain, N-terminal subdomain"/>
    <property type="match status" value="1"/>
</dbReference>
<keyword evidence="8" id="KW-1185">Reference proteome</keyword>
<sequence>MPRYKLVIEYDGTNFHGWQSQKNAITIQGELEIAISNLLKIEVKVQGASRTDSGVHAYGQVAHFDVEKSYDIYRMQNGINYYLRPHKICIVAIEKVDDEFHARFSAKHKQYVYQIINRTAPTVLFENKAWHIKEQLNIYKMQEAAGHLIGTHDFSSFRATGCQAQSPIKTLDSVQIEKVDDQISIKLTAKSFLYNQVRIMVGTLRDFGQEKWSPSHMKAILESKTRALAGQTAPSHGLHLKKIDYLHSPLIISQTISN</sequence>
<evidence type="ECO:0000256" key="4">
    <source>
        <dbReference type="HAMAP-Rule" id="MF_00171"/>
    </source>
</evidence>
<dbReference type="EC" id="5.4.99.12" evidence="4"/>
<dbReference type="InterPro" id="IPR001406">
    <property type="entry name" value="PsdUridine_synth_TruA"/>
</dbReference>
<dbReference type="InterPro" id="IPR020097">
    <property type="entry name" value="PsdUridine_synth_TruA_a/b_dom"/>
</dbReference>
<evidence type="ECO:0000259" key="6">
    <source>
        <dbReference type="Pfam" id="PF01416"/>
    </source>
</evidence>
<evidence type="ECO:0000313" key="7">
    <source>
        <dbReference type="EMBL" id="WPX96017.1"/>
    </source>
</evidence>
<comment type="similarity">
    <text evidence="1 4 5">Belongs to the tRNA pseudouridine synthase TruA family.</text>
</comment>
<proteinExistence type="inferred from homology"/>
<dbReference type="InterPro" id="IPR020095">
    <property type="entry name" value="PsdUridine_synth_TruA_C"/>
</dbReference>
<evidence type="ECO:0000256" key="2">
    <source>
        <dbReference type="ARBA" id="ARBA00022694"/>
    </source>
</evidence>
<dbReference type="PANTHER" id="PTHR11142">
    <property type="entry name" value="PSEUDOURIDYLATE SYNTHASE"/>
    <property type="match status" value="1"/>
</dbReference>
<dbReference type="InterPro" id="IPR020103">
    <property type="entry name" value="PsdUridine_synth_cat_dom_sf"/>
</dbReference>
<dbReference type="PIRSF" id="PIRSF001430">
    <property type="entry name" value="tRNA_psdUrid_synth"/>
    <property type="match status" value="1"/>
</dbReference>
<dbReference type="RefSeq" id="WP_323732974.1">
    <property type="nucleotide sequence ID" value="NZ_CP110820.1"/>
</dbReference>
<feature type="domain" description="Pseudouridine synthase I TruA alpha/beta" evidence="6">
    <location>
        <begin position="8"/>
        <end position="104"/>
    </location>
</feature>
<evidence type="ECO:0000256" key="3">
    <source>
        <dbReference type="ARBA" id="ARBA00023235"/>
    </source>
</evidence>
<keyword evidence="3 4" id="KW-0413">Isomerase</keyword>
<evidence type="ECO:0000313" key="8">
    <source>
        <dbReference type="Proteomes" id="UP001327219"/>
    </source>
</evidence>
<comment type="subunit">
    <text evidence="4">Homodimer.</text>
</comment>
<organism evidence="7 8">
    <name type="scientific">Candidatus Bandiella euplotis</name>
    <dbReference type="NCBI Taxonomy" id="1664265"/>
    <lineage>
        <taxon>Bacteria</taxon>
        <taxon>Pseudomonadati</taxon>
        <taxon>Pseudomonadota</taxon>
        <taxon>Alphaproteobacteria</taxon>
        <taxon>Rickettsiales</taxon>
        <taxon>Candidatus Midichloriaceae</taxon>
        <taxon>Candidatus Bandiella</taxon>
    </lineage>
</organism>
<evidence type="ECO:0000256" key="1">
    <source>
        <dbReference type="ARBA" id="ARBA00009375"/>
    </source>
</evidence>
<comment type="caution">
    <text evidence="4">Lacks conserved residue(s) required for the propagation of feature annotation.</text>
</comment>
<evidence type="ECO:0000256" key="5">
    <source>
        <dbReference type="RuleBase" id="RU003792"/>
    </source>
</evidence>
<feature type="active site" description="Nucleophile" evidence="4">
    <location>
        <position position="52"/>
    </location>
</feature>
<comment type="function">
    <text evidence="4">Formation of pseudouridine at positions 38, 39 and 40 in the anticodon stem and loop of transfer RNAs.</text>
</comment>
<dbReference type="PANTHER" id="PTHR11142:SF0">
    <property type="entry name" value="TRNA PSEUDOURIDINE SYNTHASE-LIKE 1"/>
    <property type="match status" value="1"/>
</dbReference>
<dbReference type="Proteomes" id="UP001327219">
    <property type="component" value="Chromosome"/>
</dbReference>
<comment type="catalytic activity">
    <reaction evidence="4 5">
        <text>uridine(38/39/40) in tRNA = pseudouridine(38/39/40) in tRNA</text>
        <dbReference type="Rhea" id="RHEA:22376"/>
        <dbReference type="Rhea" id="RHEA-COMP:10085"/>
        <dbReference type="Rhea" id="RHEA-COMP:10087"/>
        <dbReference type="ChEBI" id="CHEBI:65314"/>
        <dbReference type="ChEBI" id="CHEBI:65315"/>
        <dbReference type="EC" id="5.4.99.12"/>
    </reaction>
</comment>
<dbReference type="Pfam" id="PF01416">
    <property type="entry name" value="PseudoU_synth_1"/>
    <property type="match status" value="2"/>
</dbReference>
<keyword evidence="2 4" id="KW-0819">tRNA processing</keyword>
<dbReference type="NCBIfam" id="TIGR00071">
    <property type="entry name" value="hisT_truA"/>
    <property type="match status" value="1"/>
</dbReference>